<evidence type="ECO:0000256" key="10">
    <source>
        <dbReference type="SAM" id="SignalP"/>
    </source>
</evidence>
<evidence type="ECO:0000256" key="1">
    <source>
        <dbReference type="ARBA" id="ARBA00004167"/>
    </source>
</evidence>
<evidence type="ECO:0000256" key="8">
    <source>
        <dbReference type="SAM" id="MobiDB-lite"/>
    </source>
</evidence>
<evidence type="ECO:0000256" key="2">
    <source>
        <dbReference type="ARBA" id="ARBA00022614"/>
    </source>
</evidence>
<dbReference type="Gramene" id="CDP08977">
    <property type="protein sequence ID" value="CDP08977"/>
    <property type="gene ID" value="GSCOC_T00028131001"/>
</dbReference>
<protein>
    <recommendedName>
        <fullName evidence="11">Malectin-like domain-containing protein</fullName>
    </recommendedName>
</protein>
<dbReference type="InterPro" id="IPR024788">
    <property type="entry name" value="Malectin-like_Carb-bd_dom"/>
</dbReference>
<evidence type="ECO:0000256" key="7">
    <source>
        <dbReference type="ARBA" id="ARBA00023136"/>
    </source>
</evidence>
<evidence type="ECO:0000259" key="11">
    <source>
        <dbReference type="Pfam" id="PF12819"/>
    </source>
</evidence>
<name>A0A068UKY6_COFCA</name>
<dbReference type="GO" id="GO:0016020">
    <property type="term" value="C:membrane"/>
    <property type="evidence" value="ECO:0007669"/>
    <property type="project" value="UniProtKB-SubCell"/>
</dbReference>
<dbReference type="PhylomeDB" id="A0A068UKY6"/>
<dbReference type="InterPro" id="IPR032675">
    <property type="entry name" value="LRR_dom_sf"/>
</dbReference>
<feature type="compositionally biased region" description="Low complexity" evidence="8">
    <location>
        <begin position="487"/>
        <end position="503"/>
    </location>
</feature>
<keyword evidence="3 9" id="KW-0812">Transmembrane</keyword>
<dbReference type="OrthoDB" id="2143199at2759"/>
<keyword evidence="7 9" id="KW-0472">Membrane</keyword>
<keyword evidence="2" id="KW-0433">Leucine-rich repeat</keyword>
<feature type="chain" id="PRO_5001654977" description="Malectin-like domain-containing protein" evidence="10">
    <location>
        <begin position="21"/>
        <end position="606"/>
    </location>
</feature>
<comment type="subcellular location">
    <subcellularLocation>
        <location evidence="1">Membrane</location>
        <topology evidence="1">Single-pass membrane protein</topology>
    </subcellularLocation>
</comment>
<feature type="region of interest" description="Disordered" evidence="8">
    <location>
        <begin position="482"/>
        <end position="508"/>
    </location>
</feature>
<feature type="domain" description="Malectin-like" evidence="11">
    <location>
        <begin position="26"/>
        <end position="342"/>
    </location>
</feature>
<feature type="transmembrane region" description="Helical" evidence="9">
    <location>
        <begin position="514"/>
        <end position="536"/>
    </location>
</feature>
<dbReference type="Proteomes" id="UP000295252">
    <property type="component" value="Chromosome I"/>
</dbReference>
<evidence type="ECO:0000313" key="12">
    <source>
        <dbReference type="EMBL" id="CDP08977.1"/>
    </source>
</evidence>
<accession>A0A068UKY6</accession>
<gene>
    <name evidence="12" type="ORF">GSCOC_T00028131001</name>
</gene>
<dbReference type="STRING" id="49390.A0A068UKY6"/>
<proteinExistence type="predicted"/>
<dbReference type="InParanoid" id="A0A068UKY6"/>
<evidence type="ECO:0000313" key="13">
    <source>
        <dbReference type="Proteomes" id="UP000295252"/>
    </source>
</evidence>
<dbReference type="OMA" id="PYNWDWI"/>
<dbReference type="Pfam" id="PF00560">
    <property type="entry name" value="LRR_1"/>
    <property type="match status" value="2"/>
</dbReference>
<dbReference type="PANTHER" id="PTHR45631">
    <property type="entry name" value="OS07G0107800 PROTEIN-RELATED"/>
    <property type="match status" value="1"/>
</dbReference>
<dbReference type="Pfam" id="PF12819">
    <property type="entry name" value="Malectin_like"/>
    <property type="match status" value="1"/>
</dbReference>
<keyword evidence="5" id="KW-0677">Repeat</keyword>
<keyword evidence="6 9" id="KW-1133">Transmembrane helix</keyword>
<keyword evidence="4 10" id="KW-0732">Signal</keyword>
<dbReference type="AlphaFoldDB" id="A0A068UKY6"/>
<evidence type="ECO:0000256" key="6">
    <source>
        <dbReference type="ARBA" id="ARBA00022989"/>
    </source>
</evidence>
<dbReference type="SUPFAM" id="SSF52058">
    <property type="entry name" value="L domain-like"/>
    <property type="match status" value="1"/>
</dbReference>
<evidence type="ECO:0000256" key="9">
    <source>
        <dbReference type="SAM" id="Phobius"/>
    </source>
</evidence>
<organism evidence="12 13">
    <name type="scientific">Coffea canephora</name>
    <name type="common">Robusta coffee</name>
    <dbReference type="NCBI Taxonomy" id="49390"/>
    <lineage>
        <taxon>Eukaryota</taxon>
        <taxon>Viridiplantae</taxon>
        <taxon>Streptophyta</taxon>
        <taxon>Embryophyta</taxon>
        <taxon>Tracheophyta</taxon>
        <taxon>Spermatophyta</taxon>
        <taxon>Magnoliopsida</taxon>
        <taxon>eudicotyledons</taxon>
        <taxon>Gunneridae</taxon>
        <taxon>Pentapetalae</taxon>
        <taxon>asterids</taxon>
        <taxon>lamiids</taxon>
        <taxon>Gentianales</taxon>
        <taxon>Rubiaceae</taxon>
        <taxon>Ixoroideae</taxon>
        <taxon>Gardenieae complex</taxon>
        <taxon>Bertiereae - Coffeeae clade</taxon>
        <taxon>Coffeeae</taxon>
        <taxon>Coffea</taxon>
    </lineage>
</organism>
<sequence>MASHLILLLVLGLCFFSVTADVFESIDCGSSDLTYTDENSIVWTGDDSFISNGLPRAVQTSNSTSQVMDTLRVFTSRKKNCYSIKADKGGRLLVRASFYYGNYDQKSSPPTFDLQFDGNDWATVQTKIDQVVYYEVIYVVKGDSTSVCLAQTEPDQFPFISALEFRSLGSTMYNHVDINHALLLKRRVAYGTNQTVRYVDDPYDRIWNPMDGGNGLISVASDAILVNAEGGDNPPEQVLMNAVTTSNVSEFIQLGTGFPPVEVPVYINMYFSEVTQLDSTQKRSFRVFENNQSSSDPILPPYGNFSEIYFSNITVSSNTTFYLVSTAGSTLPPLINAMEVFFISDALTDGTNSNDVEGLASLQNSFDALQDWSGDPCLPAPFSWDWVNCTSDATPRITALNLGSFGLSGTLPDFSSMGSLEIIDLHNNSLDGPIPDFLGAFPNLKQLNLGDNQFSGPIPASLSKKNGLNLVVTGNPDLCTSGKSCQSAPTATSGSPAARSSSGGKKKKSSKVPVVVGVTVPVFVLIWAVVGVLAILHHKRKSAAIAAVSAGQNGNGGANTPNGAAINPQMIGKIGMAVMNEFKVNVNEQGTFSENTSSTNGTTQQA</sequence>
<dbReference type="PANTHER" id="PTHR45631:SF44">
    <property type="entry name" value="CARBOHYDRATE-BINDING PROTEIN OF THE ER PROTEIN"/>
    <property type="match status" value="1"/>
</dbReference>
<dbReference type="Gene3D" id="3.80.10.10">
    <property type="entry name" value="Ribonuclease Inhibitor"/>
    <property type="match status" value="1"/>
</dbReference>
<evidence type="ECO:0000256" key="4">
    <source>
        <dbReference type="ARBA" id="ARBA00022729"/>
    </source>
</evidence>
<evidence type="ECO:0000256" key="5">
    <source>
        <dbReference type="ARBA" id="ARBA00022737"/>
    </source>
</evidence>
<dbReference type="Gene3D" id="2.60.120.430">
    <property type="entry name" value="Galactose-binding lectin"/>
    <property type="match status" value="1"/>
</dbReference>
<dbReference type="InterPro" id="IPR001611">
    <property type="entry name" value="Leu-rich_rpt"/>
</dbReference>
<feature type="signal peptide" evidence="10">
    <location>
        <begin position="1"/>
        <end position="20"/>
    </location>
</feature>
<reference evidence="13" key="1">
    <citation type="journal article" date="2014" name="Science">
        <title>The coffee genome provides insight into the convergent evolution of caffeine biosynthesis.</title>
        <authorList>
            <person name="Denoeud F."/>
            <person name="Carretero-Paulet L."/>
            <person name="Dereeper A."/>
            <person name="Droc G."/>
            <person name="Guyot R."/>
            <person name="Pietrella M."/>
            <person name="Zheng C."/>
            <person name="Alberti A."/>
            <person name="Anthony F."/>
            <person name="Aprea G."/>
            <person name="Aury J.M."/>
            <person name="Bento P."/>
            <person name="Bernard M."/>
            <person name="Bocs S."/>
            <person name="Campa C."/>
            <person name="Cenci A."/>
            <person name="Combes M.C."/>
            <person name="Crouzillat D."/>
            <person name="Da Silva C."/>
            <person name="Daddiego L."/>
            <person name="De Bellis F."/>
            <person name="Dussert S."/>
            <person name="Garsmeur O."/>
            <person name="Gayraud T."/>
            <person name="Guignon V."/>
            <person name="Jahn K."/>
            <person name="Jamilloux V."/>
            <person name="Joet T."/>
            <person name="Labadie K."/>
            <person name="Lan T."/>
            <person name="Leclercq J."/>
            <person name="Lepelley M."/>
            <person name="Leroy T."/>
            <person name="Li L.T."/>
            <person name="Librado P."/>
            <person name="Lopez L."/>
            <person name="Munoz A."/>
            <person name="Noel B."/>
            <person name="Pallavicini A."/>
            <person name="Perrotta G."/>
            <person name="Poncet V."/>
            <person name="Pot D."/>
            <person name="Priyono X."/>
            <person name="Rigoreau M."/>
            <person name="Rouard M."/>
            <person name="Rozas J."/>
            <person name="Tranchant-Dubreuil C."/>
            <person name="VanBuren R."/>
            <person name="Zhang Q."/>
            <person name="Andrade A.C."/>
            <person name="Argout X."/>
            <person name="Bertrand B."/>
            <person name="de Kochko A."/>
            <person name="Graziosi G."/>
            <person name="Henry R.J."/>
            <person name="Jayarama X."/>
            <person name="Ming R."/>
            <person name="Nagai C."/>
            <person name="Rounsley S."/>
            <person name="Sankoff D."/>
            <person name="Giuliano G."/>
            <person name="Albert V.A."/>
            <person name="Wincker P."/>
            <person name="Lashermes P."/>
        </authorList>
    </citation>
    <scope>NUCLEOTIDE SEQUENCE [LARGE SCALE GENOMIC DNA]</scope>
    <source>
        <strain evidence="13">cv. DH200-94</strain>
    </source>
</reference>
<dbReference type="FunFam" id="3.80.10.10:FF:000129">
    <property type="entry name" value="Leucine-rich repeat receptor-like kinase"/>
    <property type="match status" value="1"/>
</dbReference>
<keyword evidence="13" id="KW-1185">Reference proteome</keyword>
<evidence type="ECO:0000256" key="3">
    <source>
        <dbReference type="ARBA" id="ARBA00022692"/>
    </source>
</evidence>
<dbReference type="EMBL" id="HG739120">
    <property type="protein sequence ID" value="CDP08977.1"/>
    <property type="molecule type" value="Genomic_DNA"/>
</dbReference>